<dbReference type="InterPro" id="IPR025445">
    <property type="entry name" value="DUF4191"/>
</dbReference>
<evidence type="ECO:0000313" key="3">
    <source>
        <dbReference type="EMBL" id="BBH15819.1"/>
    </source>
</evidence>
<gene>
    <name evidence="3" type="ORF">Back2_01060</name>
</gene>
<reference evidence="3 4" key="1">
    <citation type="submission" date="2018-11" db="EMBL/GenBank/DDBJ databases">
        <title>Complete genome sequence of Nocardioides baekrokdamisoli strain KCTC 39748.</title>
        <authorList>
            <person name="Kang S.W."/>
            <person name="Lee K.C."/>
            <person name="Kim K.K."/>
            <person name="Kim J.S."/>
            <person name="Kim D.S."/>
            <person name="Ko S.H."/>
            <person name="Yang S.H."/>
            <person name="Shin Y.K."/>
            <person name="Lee J.S."/>
        </authorList>
    </citation>
    <scope>NUCLEOTIDE SEQUENCE [LARGE SCALE GENOMIC DNA]</scope>
    <source>
        <strain evidence="3 4">KCTC 39748</strain>
    </source>
</reference>
<keyword evidence="2" id="KW-1133">Transmembrane helix</keyword>
<keyword evidence="2" id="KW-0812">Transmembrane</keyword>
<evidence type="ECO:0000256" key="2">
    <source>
        <dbReference type="SAM" id="Phobius"/>
    </source>
</evidence>
<protein>
    <submittedName>
        <fullName evidence="3">Membrane protein</fullName>
    </submittedName>
</protein>
<sequence length="234" mass="25289">MSQTDPSQMKRSQQIREMYRITREADRLFGLKLLLAVVIGAAIGVGLMMILPAHGVFQVIFEVIGGLLGAFILGLLYFSRRSQRAAYARIEGQPGAAVAALGMLRRGWTTTPAVAFNRNQDIVHRVVGPPGVVLIGEGDPKGVRALLDTEKKKTRRVLPETPIHELVAGNGEGEIPLPKLSGKVMKLGRQVTGGDLTEIFQRLKALDAQRGAAPIPKGPMPTSMKGQRGNLRGK</sequence>
<dbReference type="OrthoDB" id="8479889at2"/>
<feature type="transmembrane region" description="Helical" evidence="2">
    <location>
        <begin position="56"/>
        <end position="78"/>
    </location>
</feature>
<dbReference type="EMBL" id="AP019307">
    <property type="protein sequence ID" value="BBH15819.1"/>
    <property type="molecule type" value="Genomic_DNA"/>
</dbReference>
<dbReference type="Proteomes" id="UP000271573">
    <property type="component" value="Chromosome"/>
</dbReference>
<feature type="transmembrane region" description="Helical" evidence="2">
    <location>
        <begin position="28"/>
        <end position="50"/>
    </location>
</feature>
<dbReference type="RefSeq" id="WP_125565753.1">
    <property type="nucleotide sequence ID" value="NZ_AP019307.1"/>
</dbReference>
<keyword evidence="4" id="KW-1185">Reference proteome</keyword>
<keyword evidence="2" id="KW-0472">Membrane</keyword>
<name>A0A3G9IYQ3_9ACTN</name>
<dbReference type="Pfam" id="PF13829">
    <property type="entry name" value="DUF4191"/>
    <property type="match status" value="1"/>
</dbReference>
<dbReference type="KEGG" id="nbe:Back2_01060"/>
<evidence type="ECO:0000313" key="4">
    <source>
        <dbReference type="Proteomes" id="UP000271573"/>
    </source>
</evidence>
<organism evidence="3 4">
    <name type="scientific">Nocardioides baekrokdamisoli</name>
    <dbReference type="NCBI Taxonomy" id="1804624"/>
    <lineage>
        <taxon>Bacteria</taxon>
        <taxon>Bacillati</taxon>
        <taxon>Actinomycetota</taxon>
        <taxon>Actinomycetes</taxon>
        <taxon>Propionibacteriales</taxon>
        <taxon>Nocardioidaceae</taxon>
        <taxon>Nocardioides</taxon>
    </lineage>
</organism>
<dbReference type="AlphaFoldDB" id="A0A3G9IYQ3"/>
<feature type="region of interest" description="Disordered" evidence="1">
    <location>
        <begin position="211"/>
        <end position="234"/>
    </location>
</feature>
<evidence type="ECO:0000256" key="1">
    <source>
        <dbReference type="SAM" id="MobiDB-lite"/>
    </source>
</evidence>
<accession>A0A3G9IYQ3</accession>
<proteinExistence type="predicted"/>